<comment type="caution">
    <text evidence="1">The sequence shown here is derived from an EMBL/GenBank/DDBJ whole genome shotgun (WGS) entry which is preliminary data.</text>
</comment>
<sequence>MNHLSPQLSLPYVIELLELGMVREALSLIQKLPPDVRESSPGRRAELQATTSLGLWQRALKLAWSLRLGSTNDRNAAAHAFQTLSAEAFKRGKEMEALKLANASLQARPEQIDDFVLDERFPERFRARFGLKFQPF</sequence>
<accession>A0ABT3GAU6</accession>
<protein>
    <submittedName>
        <fullName evidence="1">Uncharacterized protein</fullName>
    </submittedName>
</protein>
<dbReference type="EMBL" id="JAPDDR010000022">
    <property type="protein sequence ID" value="MCW1916963.1"/>
    <property type="molecule type" value="Genomic_DNA"/>
</dbReference>
<organism evidence="1 2">
    <name type="scientific">Luteolibacter rhizosphaerae</name>
    <dbReference type="NCBI Taxonomy" id="2989719"/>
    <lineage>
        <taxon>Bacteria</taxon>
        <taxon>Pseudomonadati</taxon>
        <taxon>Verrucomicrobiota</taxon>
        <taxon>Verrucomicrobiia</taxon>
        <taxon>Verrucomicrobiales</taxon>
        <taxon>Verrucomicrobiaceae</taxon>
        <taxon>Luteolibacter</taxon>
    </lineage>
</organism>
<reference evidence="1" key="1">
    <citation type="submission" date="2022-10" db="EMBL/GenBank/DDBJ databases">
        <title>Luteolibacter sp. GHJ8, whole genome shotgun sequencing project.</title>
        <authorList>
            <person name="Zhao G."/>
            <person name="Shen L."/>
        </authorList>
    </citation>
    <scope>NUCLEOTIDE SEQUENCE</scope>
    <source>
        <strain evidence="1">GHJ8</strain>
    </source>
</reference>
<dbReference type="Proteomes" id="UP001165653">
    <property type="component" value="Unassembled WGS sequence"/>
</dbReference>
<keyword evidence="2" id="KW-1185">Reference proteome</keyword>
<dbReference type="RefSeq" id="WP_264516583.1">
    <property type="nucleotide sequence ID" value="NZ_JAPDDR010000022.1"/>
</dbReference>
<evidence type="ECO:0000313" key="2">
    <source>
        <dbReference type="Proteomes" id="UP001165653"/>
    </source>
</evidence>
<gene>
    <name evidence="1" type="ORF">OJ996_25465</name>
</gene>
<proteinExistence type="predicted"/>
<evidence type="ECO:0000313" key="1">
    <source>
        <dbReference type="EMBL" id="MCW1916963.1"/>
    </source>
</evidence>
<name>A0ABT3GAU6_9BACT</name>